<reference evidence="1 2" key="1">
    <citation type="journal article" name="Sci. Rep.">
        <title>Genome-scale phylogenetic analyses confirm Olpidium as the closest living zoosporic fungus to the non-flagellated, terrestrial fungi.</title>
        <authorList>
            <person name="Chang Y."/>
            <person name="Rochon D."/>
            <person name="Sekimoto S."/>
            <person name="Wang Y."/>
            <person name="Chovatia M."/>
            <person name="Sandor L."/>
            <person name="Salamov A."/>
            <person name="Grigoriev I.V."/>
            <person name="Stajich J.E."/>
            <person name="Spatafora J.W."/>
        </authorList>
    </citation>
    <scope>NUCLEOTIDE SEQUENCE [LARGE SCALE GENOMIC DNA]</scope>
    <source>
        <strain evidence="1">S191</strain>
    </source>
</reference>
<name>A0A8H8DL46_9FUNG</name>
<sequence length="168" mass="19202">MAVVVKNRALQRAVIRGRLQLEDLRSSVGTLENNVEDLSVEAAVQKKTVERLRCSLDATRTVLETSIGTYREEMHRQGQILAEQNERISSLYSARFNQDFIVDFVLLMTSVWAVNTALVDIPIRTLLMIAGPDGRRKIFMRQAAKFAVLSLFLRTLRDRAVRYGLHKR</sequence>
<keyword evidence="2" id="KW-1185">Reference proteome</keyword>
<proteinExistence type="predicted"/>
<dbReference type="OrthoDB" id="2133451at2759"/>
<dbReference type="Proteomes" id="UP000673691">
    <property type="component" value="Unassembled WGS sequence"/>
</dbReference>
<gene>
    <name evidence="1" type="ORF">BJ554DRAFT_5315</name>
</gene>
<organism evidence="1 2">
    <name type="scientific">Olpidium bornovanus</name>
    <dbReference type="NCBI Taxonomy" id="278681"/>
    <lineage>
        <taxon>Eukaryota</taxon>
        <taxon>Fungi</taxon>
        <taxon>Fungi incertae sedis</taxon>
        <taxon>Olpidiomycota</taxon>
        <taxon>Olpidiomycotina</taxon>
        <taxon>Olpidiomycetes</taxon>
        <taxon>Olpidiales</taxon>
        <taxon>Olpidiaceae</taxon>
        <taxon>Olpidium</taxon>
    </lineage>
</organism>
<accession>A0A8H8DL46</accession>
<dbReference type="EMBL" id="JAEFCI010002231">
    <property type="protein sequence ID" value="KAG5462366.1"/>
    <property type="molecule type" value="Genomic_DNA"/>
</dbReference>
<protein>
    <submittedName>
        <fullName evidence="1">Uncharacterized protein</fullName>
    </submittedName>
</protein>
<dbReference type="AlphaFoldDB" id="A0A8H8DL46"/>
<evidence type="ECO:0000313" key="2">
    <source>
        <dbReference type="Proteomes" id="UP000673691"/>
    </source>
</evidence>
<evidence type="ECO:0000313" key="1">
    <source>
        <dbReference type="EMBL" id="KAG5462366.1"/>
    </source>
</evidence>
<comment type="caution">
    <text evidence="1">The sequence shown here is derived from an EMBL/GenBank/DDBJ whole genome shotgun (WGS) entry which is preliminary data.</text>
</comment>